<dbReference type="InterPro" id="IPR028082">
    <property type="entry name" value="Peripla_BP_I"/>
</dbReference>
<dbReference type="Gene3D" id="3.40.50.2300">
    <property type="match status" value="1"/>
</dbReference>
<protein>
    <submittedName>
        <fullName evidence="1">Uncharacterized protein</fullName>
    </submittedName>
</protein>
<dbReference type="AlphaFoldDB" id="A0A366H219"/>
<reference evidence="1 2" key="1">
    <citation type="submission" date="2018-06" db="EMBL/GenBank/DDBJ databases">
        <title>Genomic Encyclopedia of Type Strains, Phase IV (KMG-IV): sequencing the most valuable type-strain genomes for metagenomic binning, comparative biology and taxonomic classification.</title>
        <authorList>
            <person name="Goeker M."/>
        </authorList>
    </citation>
    <scope>NUCLEOTIDE SEQUENCE [LARGE SCALE GENOMIC DNA]</scope>
    <source>
        <strain evidence="1 2">DSM 25520</strain>
    </source>
</reference>
<gene>
    <name evidence="1" type="ORF">DFR37_11591</name>
</gene>
<organism evidence="1 2">
    <name type="scientific">Eoetvoesiella caeni</name>
    <dbReference type="NCBI Taxonomy" id="645616"/>
    <lineage>
        <taxon>Bacteria</taxon>
        <taxon>Pseudomonadati</taxon>
        <taxon>Pseudomonadota</taxon>
        <taxon>Betaproteobacteria</taxon>
        <taxon>Burkholderiales</taxon>
        <taxon>Alcaligenaceae</taxon>
        <taxon>Eoetvoesiella</taxon>
    </lineage>
</organism>
<dbReference type="SUPFAM" id="SSF53822">
    <property type="entry name" value="Periplasmic binding protein-like I"/>
    <property type="match status" value="1"/>
</dbReference>
<evidence type="ECO:0000313" key="1">
    <source>
        <dbReference type="EMBL" id="RBP35817.1"/>
    </source>
</evidence>
<name>A0A366H219_9BURK</name>
<dbReference type="Proteomes" id="UP000253628">
    <property type="component" value="Unassembled WGS sequence"/>
</dbReference>
<proteinExistence type="predicted"/>
<evidence type="ECO:0000313" key="2">
    <source>
        <dbReference type="Proteomes" id="UP000253628"/>
    </source>
</evidence>
<sequence length="131" mass="14335">MKLWGQVLEDLTPFFYKPDAVLTVASGAPSTLPQLELYKRGYTGTIYQTQAVADNDYLRVGGKAVEGTFIPVSPVLVVQQLPDSKAVRTSRQGLSGLRSASARYANASLAPERFYDPIVIRPPARPAEPRK</sequence>
<accession>A0A366H219</accession>
<comment type="caution">
    <text evidence="1">The sequence shown here is derived from an EMBL/GenBank/DDBJ whole genome shotgun (WGS) entry which is preliminary data.</text>
</comment>
<dbReference type="EMBL" id="QNRQ01000015">
    <property type="protein sequence ID" value="RBP35817.1"/>
    <property type="molecule type" value="Genomic_DNA"/>
</dbReference>
<dbReference type="RefSeq" id="WP_180148088.1">
    <property type="nucleotide sequence ID" value="NZ_JACCEU010000011.1"/>
</dbReference>
<keyword evidence="2" id="KW-1185">Reference proteome</keyword>